<dbReference type="GO" id="GO:0016020">
    <property type="term" value="C:membrane"/>
    <property type="evidence" value="ECO:0007669"/>
    <property type="project" value="InterPro"/>
</dbReference>
<evidence type="ECO:0000256" key="1">
    <source>
        <dbReference type="SAM" id="Phobius"/>
    </source>
</evidence>
<keyword evidence="1" id="KW-1133">Transmembrane helix</keyword>
<evidence type="ECO:0000313" key="3">
    <source>
        <dbReference type="Proteomes" id="UP000016487"/>
    </source>
</evidence>
<feature type="transmembrane region" description="Helical" evidence="1">
    <location>
        <begin position="687"/>
        <end position="707"/>
    </location>
</feature>
<reference evidence="2" key="1">
    <citation type="journal article" date="2012" name="J. Bacteriol.">
        <title>Genome sequences of type strains of seven species of the marine bacterium Pseudoalteromonas.</title>
        <authorList>
            <person name="Xie B.B."/>
            <person name="Shu Y.L."/>
            <person name="Qin Q.L."/>
            <person name="Rong J.C."/>
            <person name="Zhang X.Y."/>
            <person name="Chen X.L."/>
            <person name="Shi M."/>
            <person name="He H.L."/>
            <person name="Zhou B.C."/>
            <person name="Zhang Y.Z."/>
        </authorList>
    </citation>
    <scope>NUCLEOTIDE SEQUENCE</scope>
    <source>
        <strain evidence="2">DSM 8771</strain>
    </source>
</reference>
<feature type="transmembrane region" description="Helical" evidence="1">
    <location>
        <begin position="646"/>
        <end position="667"/>
    </location>
</feature>
<protein>
    <recommendedName>
        <fullName evidence="4">Cache domain-containing protein</fullName>
    </recommendedName>
</protein>
<feature type="transmembrane region" description="Helical" evidence="1">
    <location>
        <begin position="619"/>
        <end position="637"/>
    </location>
</feature>
<dbReference type="Proteomes" id="UP000016487">
    <property type="component" value="Unassembled WGS sequence"/>
</dbReference>
<dbReference type="GO" id="GO:0005230">
    <property type="term" value="F:extracellular ligand-gated monoatomic ion channel activity"/>
    <property type="evidence" value="ECO:0007669"/>
    <property type="project" value="InterPro"/>
</dbReference>
<dbReference type="InterPro" id="IPR036734">
    <property type="entry name" value="Neur_chan_lig-bd_sf"/>
</dbReference>
<evidence type="ECO:0008006" key="4">
    <source>
        <dbReference type="Google" id="ProtNLM"/>
    </source>
</evidence>
<feature type="transmembrane region" description="Helical" evidence="1">
    <location>
        <begin position="325"/>
        <end position="343"/>
    </location>
</feature>
<dbReference type="RefSeq" id="WP_010362755.1">
    <property type="nucleotide sequence ID" value="NZ_AHBZ03000015.1"/>
</dbReference>
<keyword evidence="1" id="KW-0812">Transmembrane</keyword>
<evidence type="ECO:0000313" key="2">
    <source>
        <dbReference type="EMBL" id="KAF7772293.1"/>
    </source>
</evidence>
<accession>A0AAD4AJL0</accession>
<feature type="transmembrane region" description="Helical" evidence="1">
    <location>
        <begin position="355"/>
        <end position="372"/>
    </location>
</feature>
<name>A0AAD4AJL0_9GAMM</name>
<dbReference type="CDD" id="cd12913">
    <property type="entry name" value="PDC1_MCP_like"/>
    <property type="match status" value="1"/>
</dbReference>
<gene>
    <name evidence="2" type="ORF">PCIT_a2338</name>
</gene>
<sequence length="708" mass="82274">MTMSNHKSVDLAKSFGSHLVTPMLWFFMVFSALSAVYSTFIIYQKHDRFQSEIKAQVRQQTYSASQKMGEKLSETMQFVDGFAERITALEDKQRAPKLLEDSFNKNEEIFSLNVTFHPFQFDRNTRYFSPYYERLSGIDKKFDLVDYDKPDVEFSWYHRPLKEGPIWTEPYYEPQNNVLMTTYSVPFYRSSAGQANEEAPLGVIPSDVSLDHLTASLKKLKFGLGGYGIIFSKQQNLISHPVFSYVREGENVTSLSKKPEFDYLNKIKQCFDPELDYLFFNGEVMNNDEHYAACTKIPYTNWVLITRMSADMFEMDKDARRQMNIVAVGCYAAALIFAILLWTRSKHITWAQNNIAISLLLIFSTVMVLEFARNFNTIEEHSTVVITSTAQREALETSYRNRMLQMRIAEPNYVATGIYVESIEFVNANNVHLTGLVWQKLTAKQRDEIPARIKFNEAIESTITEQYRKELDNGGLLVGWYFSVETRQQFDYSKYPFDHKNIVLRLNSADLGSNIVLVPDLEAYEQLGKMDNPAMAADIVMEEWRLKQSYYKYTFQNYNTNFGMDSFVNQDISPELNYSINIEREFLGPFVTTLLPVMVMVCLLYACIVSMAYTPYGDLRNNITAVVFTILLAHYSIREHLQIDEVVYFEIFYFLLYLLASMFMYIAHKYYKAEALGGDAKFYKKIAGVWFWPILSTLIFITTIITYY</sequence>
<reference evidence="2" key="2">
    <citation type="submission" date="2015-03" db="EMBL/GenBank/DDBJ databases">
        <title>Genome sequence of Pseudoalteromonas citrea.</title>
        <authorList>
            <person name="Xie B.-B."/>
            <person name="Rong J.-C."/>
            <person name="Qin Q.-L."/>
            <person name="Zhang Y.-Z."/>
        </authorList>
    </citation>
    <scope>NUCLEOTIDE SEQUENCE</scope>
    <source>
        <strain evidence="2">DSM 8771</strain>
    </source>
</reference>
<organism evidence="2 3">
    <name type="scientific">Pseudoalteromonas citrea</name>
    <dbReference type="NCBI Taxonomy" id="43655"/>
    <lineage>
        <taxon>Bacteria</taxon>
        <taxon>Pseudomonadati</taxon>
        <taxon>Pseudomonadota</taxon>
        <taxon>Gammaproteobacteria</taxon>
        <taxon>Alteromonadales</taxon>
        <taxon>Pseudoalteromonadaceae</taxon>
        <taxon>Pseudoalteromonas</taxon>
    </lineage>
</organism>
<feature type="transmembrane region" description="Helical" evidence="1">
    <location>
        <begin position="586"/>
        <end position="613"/>
    </location>
</feature>
<dbReference type="Gene3D" id="2.70.170.10">
    <property type="entry name" value="Neurotransmitter-gated ion-channel ligand-binding domain"/>
    <property type="match status" value="1"/>
</dbReference>
<proteinExistence type="predicted"/>
<feature type="transmembrane region" description="Helical" evidence="1">
    <location>
        <begin position="23"/>
        <end position="43"/>
    </location>
</feature>
<dbReference type="AlphaFoldDB" id="A0AAD4AJL0"/>
<dbReference type="CDD" id="cd12912">
    <property type="entry name" value="PDC2_MCP_like"/>
    <property type="match status" value="1"/>
</dbReference>
<dbReference type="EMBL" id="AHBZ03000015">
    <property type="protein sequence ID" value="KAF7772293.1"/>
    <property type="molecule type" value="Genomic_DNA"/>
</dbReference>
<keyword evidence="1" id="KW-0472">Membrane</keyword>
<dbReference type="Gene3D" id="3.30.450.20">
    <property type="entry name" value="PAS domain"/>
    <property type="match status" value="1"/>
</dbReference>
<dbReference type="Pfam" id="PF22673">
    <property type="entry name" value="MCP-like_PDC_1"/>
    <property type="match status" value="1"/>
</dbReference>
<comment type="caution">
    <text evidence="2">The sequence shown here is derived from an EMBL/GenBank/DDBJ whole genome shotgun (WGS) entry which is preliminary data.</text>
</comment>